<evidence type="ECO:0000256" key="1">
    <source>
        <dbReference type="ARBA" id="ARBA00010792"/>
    </source>
</evidence>
<comment type="caution">
    <text evidence="4">The sequence shown here is derived from an EMBL/GenBank/DDBJ whole genome shotgun (WGS) entry which is preliminary data.</text>
</comment>
<feature type="transmembrane region" description="Helical" evidence="2">
    <location>
        <begin position="12"/>
        <end position="32"/>
    </location>
</feature>
<dbReference type="EMBL" id="LYPA01000028">
    <property type="protein sequence ID" value="OBR68242.1"/>
    <property type="molecule type" value="Genomic_DNA"/>
</dbReference>
<dbReference type="STRING" id="1844972.A7K91_10535"/>
<proteinExistence type="inferred from homology"/>
<feature type="transmembrane region" description="Helical" evidence="2">
    <location>
        <begin position="52"/>
        <end position="72"/>
    </location>
</feature>
<dbReference type="GO" id="GO:0005886">
    <property type="term" value="C:plasma membrane"/>
    <property type="evidence" value="ECO:0007669"/>
    <property type="project" value="TreeGrafter"/>
</dbReference>
<dbReference type="AlphaFoldDB" id="A0A1A5YRJ5"/>
<accession>A0A1A5YRJ5</accession>
<gene>
    <name evidence="4" type="ORF">A7K91_10535</name>
</gene>
<dbReference type="PANTHER" id="PTHR42709:SF9">
    <property type="entry name" value="ALKALINE PHOSPHATASE LIKE PROTEIN"/>
    <property type="match status" value="1"/>
</dbReference>
<name>A0A1A5YRJ5_9BACL</name>
<sequence>MAYDLLLEIIERVGYAALFFVLCLGLIGLPIPNETVVMTGGALSASGVLSPVPAYIMTFLGICSAMSFSYSIGRFSGYKLNSWFRSKKNIGRFIERAEELSGKFGGYAISISLCLPFLRHVTPYVVGVNNMKYGRFAMFAYPSALVWTSIYFYLGSVVGDKARELADLIYQYGMWAIVLLGLVAVIVLAFKYNQYRNKHRDQQEHGDIDSSL</sequence>
<evidence type="ECO:0000313" key="4">
    <source>
        <dbReference type="EMBL" id="OBR68242.1"/>
    </source>
</evidence>
<feature type="transmembrane region" description="Helical" evidence="2">
    <location>
        <begin position="169"/>
        <end position="190"/>
    </location>
</feature>
<comment type="similarity">
    <text evidence="1">Belongs to the DedA family.</text>
</comment>
<evidence type="ECO:0000256" key="2">
    <source>
        <dbReference type="SAM" id="Phobius"/>
    </source>
</evidence>
<organism evidence="4 5">
    <name type="scientific">Paenibacillus oryzae</name>
    <dbReference type="NCBI Taxonomy" id="1844972"/>
    <lineage>
        <taxon>Bacteria</taxon>
        <taxon>Bacillati</taxon>
        <taxon>Bacillota</taxon>
        <taxon>Bacilli</taxon>
        <taxon>Bacillales</taxon>
        <taxon>Paenibacillaceae</taxon>
        <taxon>Paenibacillus</taxon>
    </lineage>
</organism>
<dbReference type="Pfam" id="PF09335">
    <property type="entry name" value="VTT_dom"/>
    <property type="match status" value="1"/>
</dbReference>
<keyword evidence="2" id="KW-0812">Transmembrane</keyword>
<dbReference type="OrthoDB" id="9782291at2"/>
<reference evidence="4 5" key="1">
    <citation type="submission" date="2016-05" db="EMBL/GenBank/DDBJ databases">
        <title>Paenibacillus oryzae. sp. nov., isolated from the rice root.</title>
        <authorList>
            <person name="Zhang J."/>
            <person name="Zhang X."/>
        </authorList>
    </citation>
    <scope>NUCLEOTIDE SEQUENCE [LARGE SCALE GENOMIC DNA]</scope>
    <source>
        <strain evidence="4 5">1DrF-4</strain>
    </source>
</reference>
<dbReference type="InterPro" id="IPR051311">
    <property type="entry name" value="DedA_domain"/>
</dbReference>
<evidence type="ECO:0000259" key="3">
    <source>
        <dbReference type="Pfam" id="PF09335"/>
    </source>
</evidence>
<feature type="transmembrane region" description="Helical" evidence="2">
    <location>
        <begin position="136"/>
        <end position="154"/>
    </location>
</feature>
<keyword evidence="2" id="KW-0472">Membrane</keyword>
<dbReference type="PANTHER" id="PTHR42709">
    <property type="entry name" value="ALKALINE PHOSPHATASE LIKE PROTEIN"/>
    <property type="match status" value="1"/>
</dbReference>
<keyword evidence="5" id="KW-1185">Reference proteome</keyword>
<feature type="domain" description="VTT" evidence="3">
    <location>
        <begin position="31"/>
        <end position="156"/>
    </location>
</feature>
<evidence type="ECO:0000313" key="5">
    <source>
        <dbReference type="Proteomes" id="UP000092024"/>
    </source>
</evidence>
<keyword evidence="2" id="KW-1133">Transmembrane helix</keyword>
<protein>
    <submittedName>
        <fullName evidence="4">Alkaline phosphatase</fullName>
    </submittedName>
</protein>
<dbReference type="InterPro" id="IPR032816">
    <property type="entry name" value="VTT_dom"/>
</dbReference>
<dbReference type="Proteomes" id="UP000092024">
    <property type="component" value="Unassembled WGS sequence"/>
</dbReference>
<dbReference type="RefSeq" id="WP_068679628.1">
    <property type="nucleotide sequence ID" value="NZ_LYPA01000028.1"/>
</dbReference>